<sequence>MNPSDLALRVLDRLASEFFPAPVGLDRLASEFFPGPMGLISLCGSLSRGARLAVGLVLLWLALPWVSSRCVARSAVGLALQWVSSHCGLLCRGSRLVVWLTQPWGSPCSGSCLVVACSAVPWGSPCSGSRPAVICNGFGGSGCVSGFDLRWPFGGSGCVSCLLGRVYFVNFLCDLLWITWIFLWVVDGWVMGL</sequence>
<accession>A0A2N9GP80</accession>
<keyword evidence="1" id="KW-0812">Transmembrane</keyword>
<name>A0A2N9GP80_FAGSY</name>
<dbReference type="EMBL" id="OIVN01002178">
    <property type="protein sequence ID" value="SPD01258.1"/>
    <property type="molecule type" value="Genomic_DNA"/>
</dbReference>
<evidence type="ECO:0000313" key="2">
    <source>
        <dbReference type="EMBL" id="SPD01258.1"/>
    </source>
</evidence>
<keyword evidence="1" id="KW-0472">Membrane</keyword>
<proteinExistence type="predicted"/>
<reference evidence="2" key="1">
    <citation type="submission" date="2018-02" db="EMBL/GenBank/DDBJ databases">
        <authorList>
            <person name="Cohen D.B."/>
            <person name="Kent A.D."/>
        </authorList>
    </citation>
    <scope>NUCLEOTIDE SEQUENCE</scope>
</reference>
<protein>
    <submittedName>
        <fullName evidence="2">Uncharacterized protein</fullName>
    </submittedName>
</protein>
<dbReference type="AlphaFoldDB" id="A0A2N9GP80"/>
<organism evidence="2">
    <name type="scientific">Fagus sylvatica</name>
    <name type="common">Beechnut</name>
    <dbReference type="NCBI Taxonomy" id="28930"/>
    <lineage>
        <taxon>Eukaryota</taxon>
        <taxon>Viridiplantae</taxon>
        <taxon>Streptophyta</taxon>
        <taxon>Embryophyta</taxon>
        <taxon>Tracheophyta</taxon>
        <taxon>Spermatophyta</taxon>
        <taxon>Magnoliopsida</taxon>
        <taxon>eudicotyledons</taxon>
        <taxon>Gunneridae</taxon>
        <taxon>Pentapetalae</taxon>
        <taxon>rosids</taxon>
        <taxon>fabids</taxon>
        <taxon>Fagales</taxon>
        <taxon>Fagaceae</taxon>
        <taxon>Fagus</taxon>
    </lineage>
</organism>
<gene>
    <name evidence="2" type="ORF">FSB_LOCUS29140</name>
</gene>
<feature type="transmembrane region" description="Helical" evidence="1">
    <location>
        <begin position="166"/>
        <end position="186"/>
    </location>
</feature>
<keyword evidence="1" id="KW-1133">Transmembrane helix</keyword>
<evidence type="ECO:0000256" key="1">
    <source>
        <dbReference type="SAM" id="Phobius"/>
    </source>
</evidence>